<dbReference type="PANTHER" id="PTHR13778">
    <property type="entry name" value="GLYCOSYLTRANSFERASE 8 DOMAIN-CONTAINING PROTEIN"/>
    <property type="match status" value="1"/>
</dbReference>
<dbReference type="SUPFAM" id="SSF53448">
    <property type="entry name" value="Nucleotide-diphospho-sugar transferases"/>
    <property type="match status" value="1"/>
</dbReference>
<evidence type="ECO:0000313" key="4">
    <source>
        <dbReference type="EMBL" id="ANK62004.1"/>
    </source>
</evidence>
<dbReference type="Gene3D" id="3.90.550.10">
    <property type="entry name" value="Spore Coat Polysaccharide Biosynthesis Protein SpsA, Chain A"/>
    <property type="match status" value="1"/>
</dbReference>
<dbReference type="Pfam" id="PF01501">
    <property type="entry name" value="Glyco_transf_8"/>
    <property type="match status" value="1"/>
</dbReference>
<proteinExistence type="predicted"/>
<dbReference type="OrthoDB" id="5672604at2"/>
<gene>
    <name evidence="4" type="ORF">AYR53_04010</name>
</gene>
<dbReference type="Proteomes" id="UP000078582">
    <property type="component" value="Chromosome"/>
</dbReference>
<dbReference type="EMBL" id="CP014873">
    <property type="protein sequence ID" value="ANK62004.1"/>
    <property type="molecule type" value="Genomic_DNA"/>
</dbReference>
<dbReference type="PANTHER" id="PTHR13778:SF47">
    <property type="entry name" value="LIPOPOLYSACCHARIDE 1,3-GALACTOSYLTRANSFERASE"/>
    <property type="match status" value="1"/>
</dbReference>
<evidence type="ECO:0000256" key="3">
    <source>
        <dbReference type="ARBA" id="ARBA00022723"/>
    </source>
</evidence>
<evidence type="ECO:0000256" key="1">
    <source>
        <dbReference type="ARBA" id="ARBA00022676"/>
    </source>
</evidence>
<dbReference type="InterPro" id="IPR002495">
    <property type="entry name" value="Glyco_trans_8"/>
</dbReference>
<evidence type="ECO:0000256" key="2">
    <source>
        <dbReference type="ARBA" id="ARBA00022679"/>
    </source>
</evidence>
<evidence type="ECO:0000313" key="5">
    <source>
        <dbReference type="Proteomes" id="UP000078582"/>
    </source>
</evidence>
<reference evidence="4 5" key="1">
    <citation type="submission" date="2016-03" db="EMBL/GenBank/DDBJ databases">
        <title>Pediococcus and Lactobacillus from brewery environment - whole genome sequencing and assembly.</title>
        <authorList>
            <person name="Behr J."/>
            <person name="Geissler A.J."/>
            <person name="Vogel R.F."/>
        </authorList>
    </citation>
    <scope>NUCLEOTIDE SEQUENCE [LARGE SCALE GENOMIC DNA]</scope>
    <source>
        <strain evidence="4 5">TMW 1.1989</strain>
    </source>
</reference>
<dbReference type="AlphaFoldDB" id="A0A192GZP1"/>
<accession>A0A192GZP1</accession>
<dbReference type="CDD" id="cd04194">
    <property type="entry name" value="GT8_A4GalT_like"/>
    <property type="match status" value="1"/>
</dbReference>
<sequence>MERIAIVNATNDAFVPVLQTLHTSLLQNNSTAYVDFFIVDNDLSFNGKGRLAANIAHFPNAAIHFETVSLMADTDFVESNRIPKTAYYRLMAPCLFQNSNFSRLLYLDCDMVVTGNIMKLWQTDLAGNVIGAVEDAGNLDRFAAMGLDTGGARYFNSGLLLIDLERWRQEKITSKVMAFIRDHPEKLKYHDQDALNAVLYSKWYQLHPRFNAQSDLMLGITRTFDAKTARLNREARQRPTIIHYCGHVKPWHSDYQHADLQAIYRYYAQRNGGVADGAEDQYQ</sequence>
<protein>
    <submittedName>
        <fullName evidence="4">Uncharacterized protein</fullName>
    </submittedName>
</protein>
<organism evidence="4 5">
    <name type="scientific">Loigolactobacillus backii</name>
    <dbReference type="NCBI Taxonomy" id="375175"/>
    <lineage>
        <taxon>Bacteria</taxon>
        <taxon>Bacillati</taxon>
        <taxon>Bacillota</taxon>
        <taxon>Bacilli</taxon>
        <taxon>Lactobacillales</taxon>
        <taxon>Lactobacillaceae</taxon>
        <taxon>Loigolactobacillus</taxon>
    </lineage>
</organism>
<dbReference type="GO" id="GO:0046872">
    <property type="term" value="F:metal ion binding"/>
    <property type="evidence" value="ECO:0007669"/>
    <property type="project" value="UniProtKB-KW"/>
</dbReference>
<name>A0A192GZP1_9LACO</name>
<dbReference type="InterPro" id="IPR050748">
    <property type="entry name" value="Glycosyltrans_8_dom-fam"/>
</dbReference>
<keyword evidence="5" id="KW-1185">Reference proteome</keyword>
<keyword evidence="1" id="KW-0328">Glycosyltransferase</keyword>
<dbReference type="KEGG" id="lbt:AYR52_09740"/>
<keyword evidence="3" id="KW-0479">Metal-binding</keyword>
<dbReference type="InterPro" id="IPR029044">
    <property type="entry name" value="Nucleotide-diphossugar_trans"/>
</dbReference>
<dbReference type="STRING" id="375175.AYR53_04010"/>
<dbReference type="GO" id="GO:0016757">
    <property type="term" value="F:glycosyltransferase activity"/>
    <property type="evidence" value="ECO:0007669"/>
    <property type="project" value="UniProtKB-KW"/>
</dbReference>
<keyword evidence="2" id="KW-0808">Transferase</keyword>
<dbReference type="RefSeq" id="WP_068225827.1">
    <property type="nucleotide sequence ID" value="NZ_CP014623.1"/>
</dbReference>
<dbReference type="GeneID" id="42981404"/>